<dbReference type="AlphaFoldDB" id="A0A655QQN1"/>
<protein>
    <submittedName>
        <fullName evidence="1">Uncharacterized protein</fullName>
    </submittedName>
</protein>
<gene>
    <name evidence="1" type="ORF">ERS013200_01868</name>
</gene>
<proteinExistence type="predicted"/>
<dbReference type="Proteomes" id="UP000041770">
    <property type="component" value="Unassembled WGS sequence"/>
</dbReference>
<name>A0A655QQN1_VIBCL</name>
<evidence type="ECO:0000313" key="1">
    <source>
        <dbReference type="EMBL" id="CSC63178.1"/>
    </source>
</evidence>
<reference evidence="1 2" key="1">
    <citation type="submission" date="2015-07" db="EMBL/GenBank/DDBJ databases">
        <authorList>
            <consortium name="Pathogen Informatics"/>
        </authorList>
    </citation>
    <scope>NUCLEOTIDE SEQUENCE [LARGE SCALE GENOMIC DNA]</scope>
    <source>
        <strain evidence="1 2">A316</strain>
    </source>
</reference>
<sequence>MLGNLQSGKHGSARADAGANSFFTRKGASGLFGVSLSYVQHLIDSCSIKNAGEVGLRPTANTRNRAAFRGL</sequence>
<evidence type="ECO:0000313" key="2">
    <source>
        <dbReference type="Proteomes" id="UP000041770"/>
    </source>
</evidence>
<organism evidence="1 2">
    <name type="scientific">Vibrio cholerae</name>
    <dbReference type="NCBI Taxonomy" id="666"/>
    <lineage>
        <taxon>Bacteria</taxon>
        <taxon>Pseudomonadati</taxon>
        <taxon>Pseudomonadota</taxon>
        <taxon>Gammaproteobacteria</taxon>
        <taxon>Vibrionales</taxon>
        <taxon>Vibrionaceae</taxon>
        <taxon>Vibrio</taxon>
    </lineage>
</organism>
<dbReference type="EMBL" id="CWQY01000010">
    <property type="protein sequence ID" value="CSC63178.1"/>
    <property type="molecule type" value="Genomic_DNA"/>
</dbReference>
<accession>A0A655QQN1</accession>